<dbReference type="AlphaFoldDB" id="A0A1A9BFV5"/>
<accession>A0A1A9BFV5</accession>
<keyword evidence="2" id="KW-1185">Reference proteome</keyword>
<evidence type="ECO:0000313" key="1">
    <source>
        <dbReference type="EMBL" id="SBT67834.1"/>
    </source>
</evidence>
<dbReference type="OrthoDB" id="292843at2"/>
<dbReference type="Proteomes" id="UP000199558">
    <property type="component" value="Unassembled WGS sequence"/>
</dbReference>
<evidence type="ECO:0008006" key="3">
    <source>
        <dbReference type="Google" id="ProtNLM"/>
    </source>
</evidence>
<sequence length="324" mass="34531">MTVDWSRLGHAYGRATDTPGHVAALEFGDADARQAALDHLDIAVLHQGFPRTATAPTVRAVTALLAEGRAHPDTIEPLLEFLGDAATSVTDLADNRYFAGILPDLADAVAQAYPVVLPLLAASPPDRALLRAENLVAIARLRSVADRREELAALVLEWSERGAGPRAEWLRCLGQLGVDLRDRLTDPDPAIRLRAALAHEDAPGARELILAALAGPPPPGVHQFALVAAAIRVAADFDEIATAACQVAGRDSWAGFDDGWGALVRFAFPKPYAPHRPLTEPQRALVRALVTNDQLWDSTNGSCRLVFTRAGLPSTRSACGRLAG</sequence>
<reference evidence="2" key="1">
    <citation type="submission" date="2016-06" db="EMBL/GenBank/DDBJ databases">
        <authorList>
            <person name="Varghese N."/>
            <person name="Submissions Spin"/>
        </authorList>
    </citation>
    <scope>NUCLEOTIDE SEQUENCE [LARGE SCALE GENOMIC DNA]</scope>
    <source>
        <strain evidence="2">DSM 45794</strain>
    </source>
</reference>
<name>A0A1A9BFV5_9ACTN</name>
<organism evidence="1 2">
    <name type="scientific">Micromonospora sediminicola</name>
    <dbReference type="NCBI Taxonomy" id="946078"/>
    <lineage>
        <taxon>Bacteria</taxon>
        <taxon>Bacillati</taxon>
        <taxon>Actinomycetota</taxon>
        <taxon>Actinomycetes</taxon>
        <taxon>Micromonosporales</taxon>
        <taxon>Micromonosporaceae</taxon>
        <taxon>Micromonospora</taxon>
    </lineage>
</organism>
<protein>
    <recommendedName>
        <fullName evidence="3">HEAT repeat-containing protein</fullName>
    </recommendedName>
</protein>
<proteinExistence type="predicted"/>
<evidence type="ECO:0000313" key="2">
    <source>
        <dbReference type="Proteomes" id="UP000199558"/>
    </source>
</evidence>
<gene>
    <name evidence="1" type="ORF">GA0070622_4915</name>
</gene>
<dbReference type="RefSeq" id="WP_091579024.1">
    <property type="nucleotide sequence ID" value="NZ_FLRH01000004.1"/>
</dbReference>
<dbReference type="STRING" id="946078.GA0070622_4915"/>
<dbReference type="EMBL" id="FLRH01000004">
    <property type="protein sequence ID" value="SBT67834.1"/>
    <property type="molecule type" value="Genomic_DNA"/>
</dbReference>